<proteinExistence type="predicted"/>
<dbReference type="EMBL" id="LGRX02010563">
    <property type="protein sequence ID" value="KAK3270119.1"/>
    <property type="molecule type" value="Genomic_DNA"/>
</dbReference>
<dbReference type="AlphaFoldDB" id="A0AAE0G1Y7"/>
<evidence type="ECO:0000256" key="1">
    <source>
        <dbReference type="SAM" id="MobiDB-lite"/>
    </source>
</evidence>
<keyword evidence="2" id="KW-0812">Transmembrane</keyword>
<keyword evidence="2" id="KW-0472">Membrane</keyword>
<organism evidence="3 4">
    <name type="scientific">Cymbomonas tetramitiformis</name>
    <dbReference type="NCBI Taxonomy" id="36881"/>
    <lineage>
        <taxon>Eukaryota</taxon>
        <taxon>Viridiplantae</taxon>
        <taxon>Chlorophyta</taxon>
        <taxon>Pyramimonadophyceae</taxon>
        <taxon>Pyramimonadales</taxon>
        <taxon>Pyramimonadaceae</taxon>
        <taxon>Cymbomonas</taxon>
    </lineage>
</organism>
<evidence type="ECO:0000313" key="4">
    <source>
        <dbReference type="Proteomes" id="UP001190700"/>
    </source>
</evidence>
<feature type="transmembrane region" description="Helical" evidence="2">
    <location>
        <begin position="146"/>
        <end position="169"/>
    </location>
</feature>
<name>A0AAE0G1Y7_9CHLO</name>
<comment type="caution">
    <text evidence="3">The sequence shown here is derived from an EMBL/GenBank/DDBJ whole genome shotgun (WGS) entry which is preliminary data.</text>
</comment>
<sequence>MKLHDTAHAAHASEVFGRGFTFGCCVGSYFNDPRGVASGHYAFHPSWNTIRAASGACSSRRSARTIAFVTDDPDLATPASFRGARAAVQLTSMAGYQLSEGRVRLAEDLVTSSGGGGNNGKGKGPGGGGGGDGSGGEGASRPPLSWWVYLPFVLLVYGGILGLFFFVLIRSIARAIKGFTTETNAKWAEFSTSPAVCKLKDLAAPAFEQAQRSLALCEARMLAAFGTMGLNLPVTMHHVSTNWQWTMLSMAGFATAMKTLSAPR</sequence>
<evidence type="ECO:0000313" key="3">
    <source>
        <dbReference type="EMBL" id="KAK3270119.1"/>
    </source>
</evidence>
<keyword evidence="2" id="KW-1133">Transmembrane helix</keyword>
<gene>
    <name evidence="3" type="ORF">CYMTET_21471</name>
</gene>
<dbReference type="Proteomes" id="UP001190700">
    <property type="component" value="Unassembled WGS sequence"/>
</dbReference>
<keyword evidence="4" id="KW-1185">Reference proteome</keyword>
<accession>A0AAE0G1Y7</accession>
<protein>
    <submittedName>
        <fullName evidence="3">Uncharacterized protein</fullName>
    </submittedName>
</protein>
<evidence type="ECO:0000256" key="2">
    <source>
        <dbReference type="SAM" id="Phobius"/>
    </source>
</evidence>
<feature type="region of interest" description="Disordered" evidence="1">
    <location>
        <begin position="110"/>
        <end position="137"/>
    </location>
</feature>
<reference evidence="3 4" key="1">
    <citation type="journal article" date="2015" name="Genome Biol. Evol.">
        <title>Comparative Genomics of a Bacterivorous Green Alga Reveals Evolutionary Causalities and Consequences of Phago-Mixotrophic Mode of Nutrition.</title>
        <authorList>
            <person name="Burns J.A."/>
            <person name="Paasch A."/>
            <person name="Narechania A."/>
            <person name="Kim E."/>
        </authorList>
    </citation>
    <scope>NUCLEOTIDE SEQUENCE [LARGE SCALE GENOMIC DNA]</scope>
    <source>
        <strain evidence="3 4">PLY_AMNH</strain>
    </source>
</reference>
<feature type="compositionally biased region" description="Gly residues" evidence="1">
    <location>
        <begin position="113"/>
        <end position="137"/>
    </location>
</feature>